<dbReference type="SUPFAM" id="SSF69279">
    <property type="entry name" value="Phage tail proteins"/>
    <property type="match status" value="1"/>
</dbReference>
<dbReference type="InterPro" id="IPR006531">
    <property type="entry name" value="Gp5/Vgr_OB"/>
</dbReference>
<name>C0Q8T5_DESAH</name>
<dbReference type="Gene3D" id="2.40.50.230">
    <property type="entry name" value="Gp5 N-terminal domain"/>
    <property type="match status" value="1"/>
</dbReference>
<gene>
    <name evidence="2" type="ordered locus">HRM2_13140</name>
</gene>
<dbReference type="KEGG" id="dat:HRM2_13140"/>
<dbReference type="SUPFAM" id="SSF69255">
    <property type="entry name" value="gp5 N-terminal domain-like"/>
    <property type="match status" value="1"/>
</dbReference>
<dbReference type="eggNOG" id="COG3501">
    <property type="taxonomic scope" value="Bacteria"/>
</dbReference>
<protein>
    <recommendedName>
        <fullName evidence="1">Gp5/Type VI secretion system Vgr protein OB-fold domain-containing protein</fullName>
    </recommendedName>
</protein>
<dbReference type="NCBIfam" id="TIGR01646">
    <property type="entry name" value="vgr_GE"/>
    <property type="match status" value="1"/>
</dbReference>
<dbReference type="InterPro" id="IPR037026">
    <property type="entry name" value="Vgr_OB-fold_dom_sf"/>
</dbReference>
<proteinExistence type="predicted"/>
<dbReference type="Proteomes" id="UP000000442">
    <property type="component" value="Chromosome"/>
</dbReference>
<organism evidence="2 3">
    <name type="scientific">Desulforapulum autotrophicum (strain ATCC 43914 / DSM 3382 / VKM B-1955 / HRM2)</name>
    <name type="common">Desulfobacterium autotrophicum</name>
    <dbReference type="NCBI Taxonomy" id="177437"/>
    <lineage>
        <taxon>Bacteria</taxon>
        <taxon>Pseudomonadati</taxon>
        <taxon>Thermodesulfobacteriota</taxon>
        <taxon>Desulfobacteria</taxon>
        <taxon>Desulfobacterales</taxon>
        <taxon>Desulfobacteraceae</taxon>
        <taxon>Desulforapulum</taxon>
    </lineage>
</organism>
<keyword evidence="3" id="KW-1185">Reference proteome</keyword>
<feature type="domain" description="Gp5/Type VI secretion system Vgr protein OB-fold" evidence="1">
    <location>
        <begin position="378"/>
        <end position="452"/>
    </location>
</feature>
<dbReference type="HOGENOM" id="CLU_455533_0_0_7"/>
<dbReference type="EMBL" id="CP001087">
    <property type="protein sequence ID" value="ACN14425.1"/>
    <property type="molecule type" value="Genomic_DNA"/>
</dbReference>
<evidence type="ECO:0000313" key="2">
    <source>
        <dbReference type="EMBL" id="ACN14425.1"/>
    </source>
</evidence>
<dbReference type="STRING" id="177437.HRM2_13140"/>
<evidence type="ECO:0000259" key="1">
    <source>
        <dbReference type="Pfam" id="PF04717"/>
    </source>
</evidence>
<dbReference type="OrthoDB" id="9762420at2"/>
<reference evidence="2 3" key="1">
    <citation type="journal article" date="2009" name="Environ. Microbiol.">
        <title>Genome sequence of Desulfobacterium autotrophicum HRM2, a marine sulfate reducer oxidizing organic carbon completely to carbon dioxide.</title>
        <authorList>
            <person name="Strittmatter A.W."/>
            <person name="Liesegang H."/>
            <person name="Rabus R."/>
            <person name="Decker I."/>
            <person name="Amann J."/>
            <person name="Andres S."/>
            <person name="Henne A."/>
            <person name="Fricke W.F."/>
            <person name="Martinez-Arias R."/>
            <person name="Bartels D."/>
            <person name="Goesmann A."/>
            <person name="Krause L."/>
            <person name="Puehler A."/>
            <person name="Klenk H.P."/>
            <person name="Richter M."/>
            <person name="Schuler M."/>
            <person name="Gloeckner F.O."/>
            <person name="Meyerdierks A."/>
            <person name="Gottschalk G."/>
            <person name="Amann R."/>
        </authorList>
    </citation>
    <scope>NUCLEOTIDE SEQUENCE [LARGE SCALE GENOMIC DNA]</scope>
    <source>
        <strain evidence="3">ATCC 43914 / DSM 3382 / HRM2</strain>
    </source>
</reference>
<accession>C0Q8T5</accession>
<dbReference type="InterPro" id="IPR006533">
    <property type="entry name" value="T6SS_Vgr_RhsGE"/>
</dbReference>
<evidence type="ECO:0000313" key="3">
    <source>
        <dbReference type="Proteomes" id="UP000000442"/>
    </source>
</evidence>
<dbReference type="RefSeq" id="WP_015903212.1">
    <property type="nucleotide sequence ID" value="NC_012108.1"/>
</dbReference>
<sequence>MTDKRIIPTPAPSDLSTIKILTNGQEITGEYHVVSVVVTKEINRIPHARLVLLDGDAASEDFAISNAEAFEPGKEIEILAGYHSDEETIFKGIVTRHAIKARHKKSSVLEIECRDLASKMAITRKNGYYTDVTDAEIIVEIIEEFGLEADVEETETQHKEMVKFNAMDWDFVLARARANGLLVITDDGKISVKAPDAEQEPILNLVYGSTLMAFEAEMDARSQFSQINTQAWDYAGQEMIEEKSDPPSLPDQGNLDADALAKVMAISTFPMRHGGKRTDAELKTLADACLLQSRLSKIIGRLKCQGFAGVKPGHLVSLNGVGDRFNGTAFITAVRQVVHTDNWETDLQFGLSPEWFTPRRDIAEPPAAGLVPGVNGLQIGVVTQLSEDPDGEDRVMVRMPMVDPEAEGIWCRVASLDAGENRGAFFRPEINDEVVLGFINDDPRDPVILGMLNSSAKPAPITASDDNHEKGFVTREGLKFIFNDEKRSITCETPNGNMMVLSDDEGTIVMADETGNKIKMSADGILMESAVDITIKATGDINLQGLNLKLAADAEFKAEGAAGAEVSTGAVAILKGSLVKIN</sequence>
<dbReference type="AlphaFoldDB" id="C0Q8T5"/>
<dbReference type="Pfam" id="PF04717">
    <property type="entry name" value="Phage_base_V"/>
    <property type="match status" value="1"/>
</dbReference>